<organism evidence="1 2">
    <name type="scientific">Pseudomethylobacillus aquaticus</name>
    <dbReference type="NCBI Taxonomy" id="2676064"/>
    <lineage>
        <taxon>Bacteria</taxon>
        <taxon>Pseudomonadati</taxon>
        <taxon>Pseudomonadota</taxon>
        <taxon>Betaproteobacteria</taxon>
        <taxon>Nitrosomonadales</taxon>
        <taxon>Methylophilaceae</taxon>
        <taxon>Pseudomethylobacillus</taxon>
    </lineage>
</organism>
<evidence type="ECO:0000313" key="2">
    <source>
        <dbReference type="Proteomes" id="UP000275137"/>
    </source>
</evidence>
<gene>
    <name evidence="1" type="ORF">ED236_02020</name>
</gene>
<keyword evidence="2" id="KW-1185">Reference proteome</keyword>
<dbReference type="InterPro" id="IPR021383">
    <property type="entry name" value="DUF3015"/>
</dbReference>
<dbReference type="AlphaFoldDB" id="A0A3N0V7D2"/>
<protein>
    <submittedName>
        <fullName evidence="1">DUF3015 domain-containing protein</fullName>
    </submittedName>
</protein>
<dbReference type="EMBL" id="RJVP01000001">
    <property type="protein sequence ID" value="ROH88595.1"/>
    <property type="molecule type" value="Genomic_DNA"/>
</dbReference>
<reference evidence="1 2" key="1">
    <citation type="submission" date="2018-10" db="EMBL/GenBank/DDBJ databases">
        <authorList>
            <person name="Chen W.-M."/>
        </authorList>
    </citation>
    <scope>NUCLEOTIDE SEQUENCE [LARGE SCALE GENOMIC DNA]</scope>
    <source>
        <strain evidence="1 2">H-5</strain>
    </source>
</reference>
<evidence type="ECO:0000313" key="1">
    <source>
        <dbReference type="EMBL" id="ROH88595.1"/>
    </source>
</evidence>
<proteinExistence type="predicted"/>
<dbReference type="Pfam" id="PF11220">
    <property type="entry name" value="DUF3015"/>
    <property type="match status" value="1"/>
</dbReference>
<dbReference type="Proteomes" id="UP000275137">
    <property type="component" value="Unassembled WGS sequence"/>
</dbReference>
<name>A0A3N0V7D2_9PROT</name>
<sequence length="151" mass="15706">MSVNVQADSSKPAGSGPNPYSDCGIGAALFSNTGWAAVTSNVIWDLGSTAITSATASPETCSGKNIKTALFIRDTYTQLVEESAAGDGMHLKTALNLVECGEAQQSNAIQAVRSEMGAALSNADYQGKTHLEKSSDFYNVINKAAARHCSV</sequence>
<accession>A0A3N0V7D2</accession>
<comment type="caution">
    <text evidence="1">The sequence shown here is derived from an EMBL/GenBank/DDBJ whole genome shotgun (WGS) entry which is preliminary data.</text>
</comment>